<dbReference type="InterPro" id="IPR000683">
    <property type="entry name" value="Gfo/Idh/MocA-like_OxRdtase_N"/>
</dbReference>
<keyword evidence="3" id="KW-1185">Reference proteome</keyword>
<dbReference type="InterPro" id="IPR036291">
    <property type="entry name" value="NAD(P)-bd_dom_sf"/>
</dbReference>
<name>A0A0D3J474_EMIH1</name>
<dbReference type="InterPro" id="IPR051450">
    <property type="entry name" value="Gfo/Idh/MocA_Oxidoreductases"/>
</dbReference>
<evidence type="ECO:0000313" key="3">
    <source>
        <dbReference type="Proteomes" id="UP000013827"/>
    </source>
</evidence>
<proteinExistence type="predicted"/>
<accession>A0A0D3J474</accession>
<evidence type="ECO:0000259" key="1">
    <source>
        <dbReference type="Pfam" id="PF01408"/>
    </source>
</evidence>
<dbReference type="RefSeq" id="XP_005770738.1">
    <property type="nucleotide sequence ID" value="XM_005770681.1"/>
</dbReference>
<dbReference type="PANTHER" id="PTHR43377">
    <property type="entry name" value="BILIVERDIN REDUCTASE A"/>
    <property type="match status" value="1"/>
</dbReference>
<dbReference type="SUPFAM" id="SSF51735">
    <property type="entry name" value="NAD(P)-binding Rossmann-fold domains"/>
    <property type="match status" value="1"/>
</dbReference>
<dbReference type="HOGENOM" id="CLU_895536_0_0_1"/>
<sequence length="311" mass="33562">MWWPKLSLFAPPLRVAVVGAGAIGGEFALRHFGRLTGTSVVGVVDCNEAAARSLASSVGCPSFTSLREALEACDPELIYIGTPPSTHRELVEASLAADCHLALEERAVGRLSGGSLELHFAAWPRPWQRVPWCAGRAEGGPLREVGTHFLFGLQEIFGARCVRRVRATVTYPADRRLCESGAEGELELDGLVLALRVTTDGSATEESGGDDRYELRLDGEGGRSLLLEDFTSLRLEQPLPRGSRTMVERAPYGRRESVESVAGAVRKMRGERDGGSGLPAPRITAREAREAQAVLDAILASDGEWVVPEYL</sequence>
<dbReference type="Proteomes" id="UP000013827">
    <property type="component" value="Unassembled WGS sequence"/>
</dbReference>
<reference evidence="2" key="2">
    <citation type="submission" date="2024-10" db="UniProtKB">
        <authorList>
            <consortium name="EnsemblProtists"/>
        </authorList>
    </citation>
    <scope>IDENTIFICATION</scope>
</reference>
<dbReference type="Gene3D" id="3.30.360.10">
    <property type="entry name" value="Dihydrodipicolinate Reductase, domain 2"/>
    <property type="match status" value="1"/>
</dbReference>
<dbReference type="PANTHER" id="PTHR43377:SF1">
    <property type="entry name" value="BILIVERDIN REDUCTASE A"/>
    <property type="match status" value="1"/>
</dbReference>
<reference evidence="3" key="1">
    <citation type="journal article" date="2013" name="Nature">
        <title>Pan genome of the phytoplankton Emiliania underpins its global distribution.</title>
        <authorList>
            <person name="Read B.A."/>
            <person name="Kegel J."/>
            <person name="Klute M.J."/>
            <person name="Kuo A."/>
            <person name="Lefebvre S.C."/>
            <person name="Maumus F."/>
            <person name="Mayer C."/>
            <person name="Miller J."/>
            <person name="Monier A."/>
            <person name="Salamov A."/>
            <person name="Young J."/>
            <person name="Aguilar M."/>
            <person name="Claverie J.M."/>
            <person name="Frickenhaus S."/>
            <person name="Gonzalez K."/>
            <person name="Herman E.K."/>
            <person name="Lin Y.C."/>
            <person name="Napier J."/>
            <person name="Ogata H."/>
            <person name="Sarno A.F."/>
            <person name="Shmutz J."/>
            <person name="Schroeder D."/>
            <person name="de Vargas C."/>
            <person name="Verret F."/>
            <person name="von Dassow P."/>
            <person name="Valentin K."/>
            <person name="Van de Peer Y."/>
            <person name="Wheeler G."/>
            <person name="Dacks J.B."/>
            <person name="Delwiche C.F."/>
            <person name="Dyhrman S.T."/>
            <person name="Glockner G."/>
            <person name="John U."/>
            <person name="Richards T."/>
            <person name="Worden A.Z."/>
            <person name="Zhang X."/>
            <person name="Grigoriev I.V."/>
            <person name="Allen A.E."/>
            <person name="Bidle K."/>
            <person name="Borodovsky M."/>
            <person name="Bowler C."/>
            <person name="Brownlee C."/>
            <person name="Cock J.M."/>
            <person name="Elias M."/>
            <person name="Gladyshev V.N."/>
            <person name="Groth M."/>
            <person name="Guda C."/>
            <person name="Hadaegh A."/>
            <person name="Iglesias-Rodriguez M.D."/>
            <person name="Jenkins J."/>
            <person name="Jones B.M."/>
            <person name="Lawson T."/>
            <person name="Leese F."/>
            <person name="Lindquist E."/>
            <person name="Lobanov A."/>
            <person name="Lomsadze A."/>
            <person name="Malik S.B."/>
            <person name="Marsh M.E."/>
            <person name="Mackinder L."/>
            <person name="Mock T."/>
            <person name="Mueller-Roeber B."/>
            <person name="Pagarete A."/>
            <person name="Parker M."/>
            <person name="Probert I."/>
            <person name="Quesneville H."/>
            <person name="Raines C."/>
            <person name="Rensing S.A."/>
            <person name="Riano-Pachon D.M."/>
            <person name="Richier S."/>
            <person name="Rokitta S."/>
            <person name="Shiraiwa Y."/>
            <person name="Soanes D.M."/>
            <person name="van der Giezen M."/>
            <person name="Wahlund T.M."/>
            <person name="Williams B."/>
            <person name="Wilson W."/>
            <person name="Wolfe G."/>
            <person name="Wurch L.L."/>
        </authorList>
    </citation>
    <scope>NUCLEOTIDE SEQUENCE</scope>
</reference>
<protein>
    <recommendedName>
        <fullName evidence="1">Gfo/Idh/MocA-like oxidoreductase N-terminal domain-containing protein</fullName>
    </recommendedName>
</protein>
<dbReference type="eggNOG" id="ENOG502T0EW">
    <property type="taxonomic scope" value="Eukaryota"/>
</dbReference>
<dbReference type="Gene3D" id="3.40.50.720">
    <property type="entry name" value="NAD(P)-binding Rossmann-like Domain"/>
    <property type="match status" value="1"/>
</dbReference>
<dbReference type="AlphaFoldDB" id="A0A0D3J474"/>
<dbReference type="GeneID" id="19046310"/>
<evidence type="ECO:0000313" key="2">
    <source>
        <dbReference type="EnsemblProtists" id="EOD18309"/>
    </source>
</evidence>
<dbReference type="GO" id="GO:0000166">
    <property type="term" value="F:nucleotide binding"/>
    <property type="evidence" value="ECO:0007669"/>
    <property type="project" value="InterPro"/>
</dbReference>
<dbReference type="KEGG" id="ehx:EMIHUDRAFT_196489"/>
<dbReference type="EnsemblProtists" id="EOD18309">
    <property type="protein sequence ID" value="EOD18309"/>
    <property type="gene ID" value="EMIHUDRAFT_196489"/>
</dbReference>
<organism evidence="2 3">
    <name type="scientific">Emiliania huxleyi (strain CCMP1516)</name>
    <dbReference type="NCBI Taxonomy" id="280463"/>
    <lineage>
        <taxon>Eukaryota</taxon>
        <taxon>Haptista</taxon>
        <taxon>Haptophyta</taxon>
        <taxon>Prymnesiophyceae</taxon>
        <taxon>Isochrysidales</taxon>
        <taxon>Noelaerhabdaceae</taxon>
        <taxon>Emiliania</taxon>
    </lineage>
</organism>
<dbReference type="PaxDb" id="2903-EOD18309"/>
<feature type="domain" description="Gfo/Idh/MocA-like oxidoreductase N-terminal" evidence="1">
    <location>
        <begin position="13"/>
        <end position="104"/>
    </location>
</feature>
<dbReference type="OMA" id="THTEVAC"/>
<dbReference type="Pfam" id="PF01408">
    <property type="entry name" value="GFO_IDH_MocA"/>
    <property type="match status" value="1"/>
</dbReference>